<dbReference type="Proteomes" id="UP000510621">
    <property type="component" value="Chromosome"/>
</dbReference>
<name>A0A7L6AUP0_9GAMM</name>
<evidence type="ECO:0000313" key="2">
    <source>
        <dbReference type="Proteomes" id="UP000510621"/>
    </source>
</evidence>
<evidence type="ECO:0000313" key="1">
    <source>
        <dbReference type="EMBL" id="QLQ32841.1"/>
    </source>
</evidence>
<accession>A0A7L6AUP0</accession>
<organism evidence="1 2">
    <name type="scientific">Candidatus Thiothrix singaporensis</name>
    <dbReference type="NCBI Taxonomy" id="2799669"/>
    <lineage>
        <taxon>Bacteria</taxon>
        <taxon>Pseudomonadati</taxon>
        <taxon>Pseudomonadota</taxon>
        <taxon>Gammaproteobacteria</taxon>
        <taxon>Thiotrichales</taxon>
        <taxon>Thiotrichaceae</taxon>
        <taxon>Thiothrix</taxon>
    </lineage>
</organism>
<dbReference type="AlphaFoldDB" id="A0A7L6AUP0"/>
<protein>
    <submittedName>
        <fullName evidence="1">Uncharacterized protein</fullName>
    </submittedName>
</protein>
<keyword evidence="2" id="KW-1185">Reference proteome</keyword>
<dbReference type="KEGG" id="this:HZT40_15990"/>
<sequence length="75" mass="8000">MSPKICANAARVAAAADSRLKVRGASKTFWTNSRLTNSKSSASGAKALLWLTRATLPRFTPRPSSSTSRCGQSCR</sequence>
<dbReference type="EMBL" id="CP059265">
    <property type="protein sequence ID" value="QLQ32841.1"/>
    <property type="molecule type" value="Genomic_DNA"/>
</dbReference>
<gene>
    <name evidence="1" type="ORF">HZT40_15990</name>
</gene>
<proteinExistence type="predicted"/>
<reference evidence="1" key="1">
    <citation type="submission" date="2020-06" db="EMBL/GenBank/DDBJ databases">
        <title>Analysis procedures for assessing recovery of high quality, complete, closed genomes from Nanopore long read metagenome sequencing.</title>
        <authorList>
            <person name="Bessarab I."/>
            <person name="Arumugam K."/>
            <person name="Haryono M."/>
            <person name="Liu X."/>
            <person name="Roy S."/>
            <person name="Zuniga-Montanez R.E."/>
            <person name="Qiu G."/>
            <person name="Drautz-Moses D.I."/>
            <person name="Law Y.Y."/>
            <person name="Wuertz S."/>
            <person name="Lauro F.M."/>
            <person name="Huson D.H."/>
            <person name="Williams R.B."/>
        </authorList>
    </citation>
    <scope>NUCLEOTIDE SEQUENCE [LARGE SCALE GENOMIC DNA]</scope>
    <source>
        <strain evidence="1">SSD2</strain>
    </source>
</reference>